<dbReference type="Proteomes" id="UP000196158">
    <property type="component" value="Unassembled WGS sequence"/>
</dbReference>
<reference evidence="2 3" key="1">
    <citation type="submission" date="2017-04" db="EMBL/GenBank/DDBJ databases">
        <authorList>
            <person name="Afonso C.L."/>
            <person name="Miller P.J."/>
            <person name="Scott M.A."/>
            <person name="Spackman E."/>
            <person name="Goraichik I."/>
            <person name="Dimitrov K.M."/>
            <person name="Suarez D.L."/>
            <person name="Swayne D.E."/>
        </authorList>
    </citation>
    <scope>NUCLEOTIDE SEQUENCE [LARGE SCALE GENOMIC DNA]</scope>
</reference>
<dbReference type="EMBL" id="FXLY01000006">
    <property type="protein sequence ID" value="SMN20860.1"/>
    <property type="molecule type" value="Genomic_DNA"/>
</dbReference>
<evidence type="ECO:0000256" key="1">
    <source>
        <dbReference type="SAM" id="Phobius"/>
    </source>
</evidence>
<accession>A0A1X7R5Y1</accession>
<dbReference type="STRING" id="1789683.A0A1X7R5Y1"/>
<dbReference type="AlphaFoldDB" id="A0A1X7R5Y1"/>
<evidence type="ECO:0000313" key="2">
    <source>
        <dbReference type="EMBL" id="SMN20860.1"/>
    </source>
</evidence>
<keyword evidence="1" id="KW-1133">Transmembrane helix</keyword>
<keyword evidence="1" id="KW-0812">Transmembrane</keyword>
<name>A0A1X7R5Y1_9SACH</name>
<dbReference type="OrthoDB" id="4030176at2759"/>
<proteinExistence type="predicted"/>
<organism evidence="2 3">
    <name type="scientific">Maudiozyma saulgeensis</name>
    <dbReference type="NCBI Taxonomy" id="1789683"/>
    <lineage>
        <taxon>Eukaryota</taxon>
        <taxon>Fungi</taxon>
        <taxon>Dikarya</taxon>
        <taxon>Ascomycota</taxon>
        <taxon>Saccharomycotina</taxon>
        <taxon>Saccharomycetes</taxon>
        <taxon>Saccharomycetales</taxon>
        <taxon>Saccharomycetaceae</taxon>
        <taxon>Maudiozyma</taxon>
    </lineage>
</organism>
<keyword evidence="1" id="KW-0472">Membrane</keyword>
<sequence>MGFFNDNIVIEYFHKLFRKPGDFLMWLFTGLIVSSTLYLILAPFPSDFDIENNIDNRKKGKKRL</sequence>
<feature type="transmembrane region" description="Helical" evidence="1">
    <location>
        <begin position="23"/>
        <end position="41"/>
    </location>
</feature>
<keyword evidence="3" id="KW-1185">Reference proteome</keyword>
<protein>
    <submittedName>
        <fullName evidence="2">Uncharacterized protein</fullName>
    </submittedName>
</protein>
<evidence type="ECO:0000313" key="3">
    <source>
        <dbReference type="Proteomes" id="UP000196158"/>
    </source>
</evidence>
<gene>
    <name evidence="2" type="ORF">KASA_0M02849G</name>
</gene>